<evidence type="ECO:0000313" key="3">
    <source>
        <dbReference type="Proteomes" id="UP000295717"/>
    </source>
</evidence>
<accession>A0A4R3N4G7</accession>
<dbReference type="GO" id="GO:0016887">
    <property type="term" value="F:ATP hydrolysis activity"/>
    <property type="evidence" value="ECO:0007669"/>
    <property type="project" value="InterPro"/>
</dbReference>
<sequence length="405" mass="44891">MTSAISETELSTHAHPVVTGKLSYLDFFGLQAPPFRNASGVSDPFFNRTLRSAQERIDAALDRLDSGLIIVNGEAGAGKTTLVNHLANRRAAHSVVARINHMTLDEPSFLQTLLLAFGRRPDARTRNSSLADRFSDFLCEQEQAGRAVILVIDEAQNLKTGVLEWLPRLMTSREEMPTRFSIILVGQDTFCRTLALHVGRSFKQFIRDQIYLTTLDLADTGAYIRHQMKTAGYGPQTLFTESSVRHIHLHTGGSFRRINTLCDFVLFNACQRGVCRVTPELVGATLKALQWQSTDDAGQTSTASGTKPPIATLILEFDNNATFPLSKPTVSIGRAADNDLCIRDLRVSRYHARLLALPHGICIEDLGSTNGVHVNQTPVQKQVLQDGDCITIDTHRIRFSQPDRR</sequence>
<dbReference type="Gene3D" id="2.60.200.20">
    <property type="match status" value="1"/>
</dbReference>
<dbReference type="InterPro" id="IPR000253">
    <property type="entry name" value="FHA_dom"/>
</dbReference>
<dbReference type="PANTHER" id="PTHR35894">
    <property type="entry name" value="GENERAL SECRETION PATHWAY PROTEIN A-RELATED"/>
    <property type="match status" value="1"/>
</dbReference>
<keyword evidence="3" id="KW-1185">Reference proteome</keyword>
<name>A0A4R3N4G7_9GAMM</name>
<dbReference type="SUPFAM" id="SSF52540">
    <property type="entry name" value="P-loop containing nucleoside triphosphate hydrolases"/>
    <property type="match status" value="1"/>
</dbReference>
<dbReference type="SUPFAM" id="SSF49879">
    <property type="entry name" value="SMAD/FHA domain"/>
    <property type="match status" value="1"/>
</dbReference>
<gene>
    <name evidence="2" type="ORF">EDC35_101388</name>
</gene>
<proteinExistence type="predicted"/>
<dbReference type="InterPro" id="IPR008984">
    <property type="entry name" value="SMAD_FHA_dom_sf"/>
</dbReference>
<comment type="caution">
    <text evidence="2">The sequence shown here is derived from an EMBL/GenBank/DDBJ whole genome shotgun (WGS) entry which is preliminary data.</text>
</comment>
<dbReference type="RefSeq" id="WP_132975177.1">
    <property type="nucleotide sequence ID" value="NZ_SMAO01000001.1"/>
</dbReference>
<dbReference type="CDD" id="cd00060">
    <property type="entry name" value="FHA"/>
    <property type="match status" value="1"/>
</dbReference>
<dbReference type="PANTHER" id="PTHR35894:SF1">
    <property type="entry name" value="PHOSPHORIBULOKINASE _ URIDINE KINASE FAMILY"/>
    <property type="match status" value="1"/>
</dbReference>
<dbReference type="SMART" id="SM00240">
    <property type="entry name" value="FHA"/>
    <property type="match status" value="1"/>
</dbReference>
<evidence type="ECO:0000259" key="1">
    <source>
        <dbReference type="PROSITE" id="PS50006"/>
    </source>
</evidence>
<dbReference type="EMBL" id="SMAO01000001">
    <property type="protein sequence ID" value="TCT24068.1"/>
    <property type="molecule type" value="Genomic_DNA"/>
</dbReference>
<dbReference type="InterPro" id="IPR049945">
    <property type="entry name" value="AAA_22"/>
</dbReference>
<protein>
    <submittedName>
        <fullName evidence="2">Type II secretory pathway predicted ATPase ExeA</fullName>
    </submittedName>
</protein>
<dbReference type="InterPro" id="IPR052026">
    <property type="entry name" value="ExeA_AAA_ATPase_DNA-bind"/>
</dbReference>
<dbReference type="Proteomes" id="UP000295717">
    <property type="component" value="Unassembled WGS sequence"/>
</dbReference>
<dbReference type="PROSITE" id="PS50006">
    <property type="entry name" value="FHA_DOMAIN"/>
    <property type="match status" value="1"/>
</dbReference>
<dbReference type="Pfam" id="PF00498">
    <property type="entry name" value="FHA"/>
    <property type="match status" value="1"/>
</dbReference>
<dbReference type="AlphaFoldDB" id="A0A4R3N4G7"/>
<dbReference type="Gene3D" id="3.40.50.300">
    <property type="entry name" value="P-loop containing nucleotide triphosphate hydrolases"/>
    <property type="match status" value="1"/>
</dbReference>
<dbReference type="InterPro" id="IPR027417">
    <property type="entry name" value="P-loop_NTPase"/>
</dbReference>
<dbReference type="Pfam" id="PF13401">
    <property type="entry name" value="AAA_22"/>
    <property type="match status" value="1"/>
</dbReference>
<evidence type="ECO:0000313" key="2">
    <source>
        <dbReference type="EMBL" id="TCT24068.1"/>
    </source>
</evidence>
<feature type="domain" description="FHA" evidence="1">
    <location>
        <begin position="330"/>
        <end position="379"/>
    </location>
</feature>
<organism evidence="2 3">
    <name type="scientific">Thiobaca trueperi</name>
    <dbReference type="NCBI Taxonomy" id="127458"/>
    <lineage>
        <taxon>Bacteria</taxon>
        <taxon>Pseudomonadati</taxon>
        <taxon>Pseudomonadota</taxon>
        <taxon>Gammaproteobacteria</taxon>
        <taxon>Chromatiales</taxon>
        <taxon>Chromatiaceae</taxon>
        <taxon>Thiobaca</taxon>
    </lineage>
</organism>
<dbReference type="OrthoDB" id="9780149at2"/>
<reference evidence="2 3" key="1">
    <citation type="submission" date="2019-03" db="EMBL/GenBank/DDBJ databases">
        <title>Genomic Encyclopedia of Type Strains, Phase IV (KMG-IV): sequencing the most valuable type-strain genomes for metagenomic binning, comparative biology and taxonomic classification.</title>
        <authorList>
            <person name="Goeker M."/>
        </authorList>
    </citation>
    <scope>NUCLEOTIDE SEQUENCE [LARGE SCALE GENOMIC DNA]</scope>
    <source>
        <strain evidence="2 3">DSM 13587</strain>
    </source>
</reference>